<gene>
    <name evidence="2" type="ORF">BDV96DRAFT_665449</name>
</gene>
<feature type="region of interest" description="Disordered" evidence="1">
    <location>
        <begin position="111"/>
        <end position="138"/>
    </location>
</feature>
<reference evidence="2" key="1">
    <citation type="journal article" date="2020" name="Stud. Mycol.">
        <title>101 Dothideomycetes genomes: a test case for predicting lifestyles and emergence of pathogens.</title>
        <authorList>
            <person name="Haridas S."/>
            <person name="Albert R."/>
            <person name="Binder M."/>
            <person name="Bloem J."/>
            <person name="Labutti K."/>
            <person name="Salamov A."/>
            <person name="Andreopoulos B."/>
            <person name="Baker S."/>
            <person name="Barry K."/>
            <person name="Bills G."/>
            <person name="Bluhm B."/>
            <person name="Cannon C."/>
            <person name="Castanera R."/>
            <person name="Culley D."/>
            <person name="Daum C."/>
            <person name="Ezra D."/>
            <person name="Gonzalez J."/>
            <person name="Henrissat B."/>
            <person name="Kuo A."/>
            <person name="Liang C."/>
            <person name="Lipzen A."/>
            <person name="Lutzoni F."/>
            <person name="Magnuson J."/>
            <person name="Mondo S."/>
            <person name="Nolan M."/>
            <person name="Ohm R."/>
            <person name="Pangilinan J."/>
            <person name="Park H.-J."/>
            <person name="Ramirez L."/>
            <person name="Alfaro M."/>
            <person name="Sun H."/>
            <person name="Tritt A."/>
            <person name="Yoshinaga Y."/>
            <person name="Zwiers L.-H."/>
            <person name="Turgeon B."/>
            <person name="Goodwin S."/>
            <person name="Spatafora J."/>
            <person name="Crous P."/>
            <person name="Grigoriev I."/>
        </authorList>
    </citation>
    <scope>NUCLEOTIDE SEQUENCE</scope>
    <source>
        <strain evidence="2">CBS 627.86</strain>
    </source>
</reference>
<evidence type="ECO:0000313" key="3">
    <source>
        <dbReference type="Proteomes" id="UP000799770"/>
    </source>
</evidence>
<dbReference type="EMBL" id="ML977333">
    <property type="protein sequence ID" value="KAF2111631.1"/>
    <property type="molecule type" value="Genomic_DNA"/>
</dbReference>
<protein>
    <submittedName>
        <fullName evidence="2">Uncharacterized protein</fullName>
    </submittedName>
</protein>
<feature type="region of interest" description="Disordered" evidence="1">
    <location>
        <begin position="185"/>
        <end position="218"/>
    </location>
</feature>
<name>A0A6A5YZW8_9PLEO</name>
<organism evidence="2 3">
    <name type="scientific">Lophiotrema nucula</name>
    <dbReference type="NCBI Taxonomy" id="690887"/>
    <lineage>
        <taxon>Eukaryota</taxon>
        <taxon>Fungi</taxon>
        <taxon>Dikarya</taxon>
        <taxon>Ascomycota</taxon>
        <taxon>Pezizomycotina</taxon>
        <taxon>Dothideomycetes</taxon>
        <taxon>Pleosporomycetidae</taxon>
        <taxon>Pleosporales</taxon>
        <taxon>Lophiotremataceae</taxon>
        <taxon>Lophiotrema</taxon>
    </lineage>
</organism>
<dbReference type="AlphaFoldDB" id="A0A6A5YZW8"/>
<proteinExistence type="predicted"/>
<accession>A0A6A5YZW8</accession>
<dbReference type="Proteomes" id="UP000799770">
    <property type="component" value="Unassembled WGS sequence"/>
</dbReference>
<evidence type="ECO:0000256" key="1">
    <source>
        <dbReference type="SAM" id="MobiDB-lite"/>
    </source>
</evidence>
<evidence type="ECO:0000313" key="2">
    <source>
        <dbReference type="EMBL" id="KAF2111631.1"/>
    </source>
</evidence>
<sequence>MAEHGLGGRDKGSLAAAAIGPPAAPVLFAAHTDLCRIRGSGTNKARRARWDGGLDSDPAVPVVCVCIEQPSSHRAAAGGRMAVEAGDASMTAQRLPGCLAAKGVAAAPVAHPRKPLNTTPSGATRARARRTRRASTLAVQQHRGSVCVRSHAPRTVCRAAPSAVAPQCVLATAACSNWAACGPITGRQRNSSSGKPSAEDRLRAKISRSRSQTPALADWRPAAQATLVSDPLIAQDLWAEASVTGRIRRAAEHARRARAALRSPQAEG</sequence>
<keyword evidence="3" id="KW-1185">Reference proteome</keyword>